<organism evidence="8">
    <name type="scientific">Agarivorans gilvus</name>
    <dbReference type="NCBI Taxonomy" id="680279"/>
    <lineage>
        <taxon>Bacteria</taxon>
        <taxon>Pseudomonadati</taxon>
        <taxon>Pseudomonadota</taxon>
        <taxon>Gammaproteobacteria</taxon>
        <taxon>Alteromonadales</taxon>
        <taxon>Alteromonadaceae</taxon>
        <taxon>Agarivorans</taxon>
    </lineage>
</organism>
<dbReference type="Pfam" id="PF02837">
    <property type="entry name" value="Glyco_hydro_2_N"/>
    <property type="match status" value="1"/>
</dbReference>
<dbReference type="GO" id="GO:0004565">
    <property type="term" value="F:beta-galactosidase activity"/>
    <property type="evidence" value="ECO:0007669"/>
    <property type="project" value="UniProtKB-EC"/>
</dbReference>
<evidence type="ECO:0000256" key="3">
    <source>
        <dbReference type="ARBA" id="ARBA00023295"/>
    </source>
</evidence>
<dbReference type="InterPro" id="IPR006104">
    <property type="entry name" value="Glyco_hydro_2_N"/>
</dbReference>
<evidence type="ECO:0000313" key="9">
    <source>
        <dbReference type="EMBL" id="GGB18740.1"/>
    </source>
</evidence>
<keyword evidence="10" id="KW-1185">Reference proteome</keyword>
<dbReference type="SMR" id="A0A2Z4WWH8"/>
<evidence type="ECO:0000313" key="8">
    <source>
        <dbReference type="EMBL" id="AXA12974.1"/>
    </source>
</evidence>
<dbReference type="OrthoDB" id="9758603at2"/>
<reference evidence="9" key="4">
    <citation type="submission" date="2024-05" db="EMBL/GenBank/DDBJ databases">
        <authorList>
            <person name="Sun Q."/>
            <person name="Zhou Y."/>
        </authorList>
    </citation>
    <scope>NUCLEOTIDE SEQUENCE</scope>
    <source>
        <strain evidence="9">CGMCC 1.10131</strain>
    </source>
</reference>
<dbReference type="PRINTS" id="PR00132">
    <property type="entry name" value="GLHYDRLASE2"/>
</dbReference>
<dbReference type="Pfam" id="PF02836">
    <property type="entry name" value="Glyco_hydro_2_C"/>
    <property type="match status" value="1"/>
</dbReference>
<dbReference type="GO" id="GO:0005975">
    <property type="term" value="P:carbohydrate metabolic process"/>
    <property type="evidence" value="ECO:0007669"/>
    <property type="project" value="InterPro"/>
</dbReference>
<dbReference type="InterPro" id="IPR023232">
    <property type="entry name" value="Glyco_hydro_2_AS"/>
</dbReference>
<dbReference type="PANTHER" id="PTHR42732">
    <property type="entry name" value="BETA-GALACTOSIDASE"/>
    <property type="match status" value="1"/>
</dbReference>
<reference evidence="9" key="1">
    <citation type="journal article" date="2014" name="Int. J. Syst. Evol. Microbiol.">
        <title>Complete genome of a new Firmicutes species belonging to the dominant human colonic microbiota ('Ruminococcus bicirculans') reveals two chromosomes and a selective capacity to utilize plant glucans.</title>
        <authorList>
            <consortium name="NISC Comparative Sequencing Program"/>
            <person name="Wegmann U."/>
            <person name="Louis P."/>
            <person name="Goesmann A."/>
            <person name="Henrissat B."/>
            <person name="Duncan S.H."/>
            <person name="Flint H.J."/>
        </authorList>
    </citation>
    <scope>NUCLEOTIDE SEQUENCE</scope>
    <source>
        <strain evidence="9">CGMCC 1.10131</strain>
    </source>
</reference>
<dbReference type="Gene3D" id="2.60.120.260">
    <property type="entry name" value="Galactose-binding domain-like"/>
    <property type="match status" value="1"/>
</dbReference>
<dbReference type="RefSeq" id="WP_055733328.1">
    <property type="nucleotide sequence ID" value="NZ_BMDY01000027.1"/>
</dbReference>
<dbReference type="InterPro" id="IPR017853">
    <property type="entry name" value="GH"/>
</dbReference>
<dbReference type="Pfam" id="PF00703">
    <property type="entry name" value="Glyco_hydro_2"/>
    <property type="match status" value="1"/>
</dbReference>
<evidence type="ECO:0000256" key="2">
    <source>
        <dbReference type="ARBA" id="ARBA00022801"/>
    </source>
</evidence>
<evidence type="ECO:0000259" key="6">
    <source>
        <dbReference type="Pfam" id="PF02836"/>
    </source>
</evidence>
<dbReference type="InterPro" id="IPR006103">
    <property type="entry name" value="Glyco_hydro_2_cat"/>
</dbReference>
<evidence type="ECO:0000259" key="7">
    <source>
        <dbReference type="Pfam" id="PF02837"/>
    </source>
</evidence>
<dbReference type="InterPro" id="IPR023230">
    <property type="entry name" value="Glyco_hydro_2_CS"/>
</dbReference>
<accession>A0A2Z4WWH8</accession>
<dbReference type="Proteomes" id="UP000651977">
    <property type="component" value="Unassembled WGS sequence"/>
</dbReference>
<feature type="domain" description="Glycoside hydrolase family 2 catalytic" evidence="6">
    <location>
        <begin position="266"/>
        <end position="537"/>
    </location>
</feature>
<dbReference type="AlphaFoldDB" id="A0A2Z4WWH8"/>
<feature type="domain" description="Glycosyl hydrolases family 2 sugar binding" evidence="7">
    <location>
        <begin position="41"/>
        <end position="152"/>
    </location>
</feature>
<dbReference type="InterPro" id="IPR051913">
    <property type="entry name" value="GH2_Domain-Containing"/>
</dbReference>
<protein>
    <submittedName>
        <fullName evidence="8">Beta-galactosidase</fullName>
        <ecNumber evidence="8">3.2.1.23</ecNumber>
    </submittedName>
</protein>
<dbReference type="InterPro" id="IPR006101">
    <property type="entry name" value="Glyco_hydro_2"/>
</dbReference>
<feature type="domain" description="Glycoside hydrolase family 2 immunoglobulin-like beta-sandwich" evidence="5">
    <location>
        <begin position="157"/>
        <end position="261"/>
    </location>
</feature>
<reference evidence="8" key="2">
    <citation type="journal article" date="2018" name="Appl. Microbiol. Biotechnol.">
        <title>A novel agaro-oligosaccharide-lytic ?-galactosidase from Agarivorans gilvus WH0801.</title>
        <authorList>
            <person name="Yang X."/>
            <person name="Liu Z."/>
            <person name="Jiang C."/>
            <person name="Sun J."/>
            <person name="Xue C."/>
            <person name="Mao X."/>
        </authorList>
    </citation>
    <scope>NUCLEOTIDE SEQUENCE</scope>
    <source>
        <strain evidence="8">WH0801</strain>
    </source>
</reference>
<sequence>MPCKTLLNNHWLFLEGHAISPSSSDLSQAQQVDLPHNAVDIPLNYFDETRLHRDFSYYYTLECSEADLSQFMLLHFAGALSNAKVYVNGQLVAEHTDGYTPFDALLTPQLKLGTNLISVLLSGVENPAIPPFGGAIDYLCFPGIYRDVTLHHHDAARIKNLKVQSQNVLAQPLINVDAYLQQFAPISGPIELVFDLYDPAAKLLASQHVRLEQWADSASCQFNLAEGAQLWDCDNPHLYQVQVSLSAQDCLDSCQSRFGLREAEFRTEGFFLNNQRVEIIGVNRHQSYPYVGYAMGKRAQQLDAELIKNEQGFNLVRTSHYPQSPDFLDRCDELGLLVFEEIAGWQHIGDEAWQQKSLDNVRAMIQRDWNHPSIILWGVRINESPDNHEFYAKTNRLARQLDPTRQTGGVRCIQDSEFLEDVYTMNDFVLGDGSKNLRSPQNVTGLAKPVPYLVTEYAGHMFPTKRTDCESWQIEHVMRHLKVLDASHANPNISGAITWCLFDYNTHRDFGSGDKVCYHGINDAFRMPKFAASVYASQQPASKHVVLKPVTYWTRGERPEAKPLPLVILTNCQRVEIFMPTGECKSFFPDRAMFPNLPNPPVVIDEWNLGDFPLGDWGYAWNDLRIRGYIGEQMVEELWLAASTLPSRLLVEAQTQTLLAKQGDVSRVTIQALDQNGLLLPYFKDVLSLETSANLQVLGPKVLSIDGGVAALWVRAYEEGEAFLKIHSQTFAEQQLMFQITSETTEQLEVNHG</sequence>
<dbReference type="PROSITE" id="PS00719">
    <property type="entry name" value="GLYCOSYL_HYDROL_F2_1"/>
    <property type="match status" value="1"/>
</dbReference>
<gene>
    <name evidence="9" type="primary">lacZ</name>
    <name evidence="9" type="ORF">GCM10007414_35200</name>
</gene>
<keyword evidence="2 4" id="KW-0378">Hydrolase</keyword>
<reference evidence="10" key="3">
    <citation type="journal article" date="2019" name="Int. J. Syst. Evol. Microbiol.">
        <title>The Global Catalogue of Microorganisms (GCM) 10K type strain sequencing project: providing services to taxonomists for standard genome sequencing and annotation.</title>
        <authorList>
            <consortium name="The Broad Institute Genomics Platform"/>
            <consortium name="The Broad Institute Genome Sequencing Center for Infectious Disease"/>
            <person name="Wu L."/>
            <person name="Ma J."/>
        </authorList>
    </citation>
    <scope>NUCLEOTIDE SEQUENCE [LARGE SCALE GENOMIC DNA]</scope>
    <source>
        <strain evidence="10">CGMCC 1.10131</strain>
    </source>
</reference>
<dbReference type="PROSITE" id="PS00608">
    <property type="entry name" value="GLYCOSYL_HYDROL_F2_2"/>
    <property type="match status" value="1"/>
</dbReference>
<dbReference type="SUPFAM" id="SSF51445">
    <property type="entry name" value="(Trans)glycosidases"/>
    <property type="match status" value="1"/>
</dbReference>
<proteinExistence type="inferred from homology"/>
<dbReference type="Gene3D" id="2.60.40.10">
    <property type="entry name" value="Immunoglobulins"/>
    <property type="match status" value="1"/>
</dbReference>
<dbReference type="InterPro" id="IPR006102">
    <property type="entry name" value="Ig-like_GH2"/>
</dbReference>
<dbReference type="SUPFAM" id="SSF49303">
    <property type="entry name" value="beta-Galactosidase/glucuronidase domain"/>
    <property type="match status" value="1"/>
</dbReference>
<dbReference type="Gene3D" id="3.20.20.80">
    <property type="entry name" value="Glycosidases"/>
    <property type="match status" value="1"/>
</dbReference>
<comment type="similarity">
    <text evidence="1 4">Belongs to the glycosyl hydrolase 2 family.</text>
</comment>
<dbReference type="EC" id="3.2.1.23" evidence="8"/>
<keyword evidence="3 4" id="KW-0326">Glycosidase</keyword>
<dbReference type="EMBL" id="BMDY01000027">
    <property type="protein sequence ID" value="GGB18740.1"/>
    <property type="molecule type" value="Genomic_DNA"/>
</dbReference>
<dbReference type="InterPro" id="IPR036156">
    <property type="entry name" value="Beta-gal/glucu_dom_sf"/>
</dbReference>
<dbReference type="PANTHER" id="PTHR42732:SF1">
    <property type="entry name" value="BETA-MANNOSIDASE"/>
    <property type="match status" value="1"/>
</dbReference>
<dbReference type="InterPro" id="IPR013783">
    <property type="entry name" value="Ig-like_fold"/>
</dbReference>
<evidence type="ECO:0000256" key="1">
    <source>
        <dbReference type="ARBA" id="ARBA00007401"/>
    </source>
</evidence>
<evidence type="ECO:0000259" key="5">
    <source>
        <dbReference type="Pfam" id="PF00703"/>
    </source>
</evidence>
<evidence type="ECO:0000313" key="10">
    <source>
        <dbReference type="Proteomes" id="UP000651977"/>
    </source>
</evidence>
<name>A0A2Z4WWH8_9ALTE</name>
<dbReference type="SUPFAM" id="SSF49785">
    <property type="entry name" value="Galactose-binding domain-like"/>
    <property type="match status" value="1"/>
</dbReference>
<dbReference type="EMBL" id="MG456856">
    <property type="protein sequence ID" value="AXA12974.1"/>
    <property type="molecule type" value="Genomic_DNA"/>
</dbReference>
<dbReference type="InterPro" id="IPR008979">
    <property type="entry name" value="Galactose-bd-like_sf"/>
</dbReference>
<evidence type="ECO:0000256" key="4">
    <source>
        <dbReference type="RuleBase" id="RU361154"/>
    </source>
</evidence>